<dbReference type="SMART" id="SM00267">
    <property type="entry name" value="GGDEF"/>
    <property type="match status" value="1"/>
</dbReference>
<organism evidence="5 6">
    <name type="scientific">Candidatus Thiodictyon syntrophicum</name>
    <dbReference type="NCBI Taxonomy" id="1166950"/>
    <lineage>
        <taxon>Bacteria</taxon>
        <taxon>Pseudomonadati</taxon>
        <taxon>Pseudomonadota</taxon>
        <taxon>Gammaproteobacteria</taxon>
        <taxon>Chromatiales</taxon>
        <taxon>Chromatiaceae</taxon>
        <taxon>Thiodictyon</taxon>
    </lineage>
</organism>
<accession>A0A2K8U7K6</accession>
<dbReference type="PROSITE" id="PS50887">
    <property type="entry name" value="GGDEF"/>
    <property type="match status" value="1"/>
</dbReference>
<evidence type="ECO:0000259" key="3">
    <source>
        <dbReference type="PROSITE" id="PS50883"/>
    </source>
</evidence>
<dbReference type="EMBL" id="CP020370">
    <property type="protein sequence ID" value="AUB81527.1"/>
    <property type="molecule type" value="Genomic_DNA"/>
</dbReference>
<sequence>MFNPSTHAAPNNRVYYLGADSVLGLDLGSILNQKGLKLQIFESPDALVGAARQASPAVLILELGRLPPGTALESFIQALMREAVPRPELLCIAAADDIETRLQARRAGAQGLYMAPVTAADLAQKVIQISGIGSAERYRVLVVEDDPAQAKYVALLLRNSGLEPRVLGEPLKVLEAIRDFRPDLVLMDLYMPGANGDELTAIIRDQDEFFDLPIIFLSSERDLDKQMDALRLGGDSFIAKPVQRKLLIESIDHRIRMSRWLRERRQAVNRRDAATGLLQKDLFLRQLDRCVRSPSPPGDGCGLLQIEIDSPQETLDRLGVEGTERLLRQLELRLCKHMTSEESATRLGDFSYALLARRDDTRALTELAERLRGSLIDPGAPGEPPGEAAAGVAAGTTLSIGIGLFSPPADDAVTMISRGQKAAMVARLDGGNRSRRWAPAVAIGPALDEDAQIRALLEDAIPHRGLMLLFQPIVCLGQEAGELYEAQLRLRAPDGEHIPPNDFLPVAERCGLMPAIDRWVIQQALDVMDIQRVVHPRLRLLVHQAVASVAAPHWLPWFRDQIVQRNLVRLRPLLEFQIADVCHDVELSKALMVNLRKYGIQVCIANCAGTPAEVQLLAELAVNLAKLSFHTLTNTEQGELSGIVRGLRDQGIAVIAAGIEDPETVGRVWNCRPDFLQGNYLQMPSTELSFDFTKADYL</sequence>
<dbReference type="PROSITE" id="PS50110">
    <property type="entry name" value="RESPONSE_REGULATORY"/>
    <property type="match status" value="2"/>
</dbReference>
<feature type="modified residue" description="4-aspartylphosphate" evidence="1">
    <location>
        <position position="188"/>
    </location>
</feature>
<dbReference type="KEGG" id="tsy:THSYN_11570"/>
<feature type="domain" description="GGDEF" evidence="4">
    <location>
        <begin position="299"/>
        <end position="439"/>
    </location>
</feature>
<protein>
    <submittedName>
        <fullName evidence="5">Response regulator receiver protein</fullName>
    </submittedName>
</protein>
<evidence type="ECO:0000313" key="6">
    <source>
        <dbReference type="Proteomes" id="UP000232638"/>
    </source>
</evidence>
<dbReference type="PANTHER" id="PTHR33121:SF23">
    <property type="entry name" value="CYCLIC DI-GMP PHOSPHODIESTERASE PDEB"/>
    <property type="match status" value="1"/>
</dbReference>
<reference evidence="5 6" key="1">
    <citation type="submission" date="2017-03" db="EMBL/GenBank/DDBJ databases">
        <title>Complete genome sequence of Candidatus 'Thiodictyon syntrophicum' sp. nov. strain Cad16T, a photolithoautotroph purple sulfur bacterium isolated from an alpine meromictic lake.</title>
        <authorList>
            <person name="Luedin S.M."/>
            <person name="Pothier J.F."/>
            <person name="Danza F."/>
            <person name="Storelli N."/>
            <person name="Wittwer M."/>
            <person name="Tonolla M."/>
        </authorList>
    </citation>
    <scope>NUCLEOTIDE SEQUENCE [LARGE SCALE GENOMIC DNA]</scope>
    <source>
        <strain evidence="5 6">Cad16T</strain>
    </source>
</reference>
<evidence type="ECO:0000313" key="5">
    <source>
        <dbReference type="EMBL" id="AUB81527.1"/>
    </source>
</evidence>
<evidence type="ECO:0000259" key="4">
    <source>
        <dbReference type="PROSITE" id="PS50887"/>
    </source>
</evidence>
<evidence type="ECO:0000256" key="1">
    <source>
        <dbReference type="PROSITE-ProRule" id="PRU00169"/>
    </source>
</evidence>
<dbReference type="InterPro" id="IPR050706">
    <property type="entry name" value="Cyclic-di-GMP_PDE-like"/>
</dbReference>
<dbReference type="AlphaFoldDB" id="A0A2K8U7K6"/>
<dbReference type="SMART" id="SM00448">
    <property type="entry name" value="REC"/>
    <property type="match status" value="1"/>
</dbReference>
<dbReference type="SUPFAM" id="SSF52172">
    <property type="entry name" value="CheY-like"/>
    <property type="match status" value="2"/>
</dbReference>
<dbReference type="CDD" id="cd00156">
    <property type="entry name" value="REC"/>
    <property type="match status" value="1"/>
</dbReference>
<dbReference type="InterPro" id="IPR035919">
    <property type="entry name" value="EAL_sf"/>
</dbReference>
<dbReference type="Gene3D" id="3.20.20.450">
    <property type="entry name" value="EAL domain"/>
    <property type="match status" value="1"/>
</dbReference>
<dbReference type="Gene3D" id="3.30.70.270">
    <property type="match status" value="1"/>
</dbReference>
<dbReference type="InterPro" id="IPR001789">
    <property type="entry name" value="Sig_transdc_resp-reg_receiver"/>
</dbReference>
<comment type="caution">
    <text evidence="1">Lacks conserved residue(s) required for the propagation of feature annotation.</text>
</comment>
<dbReference type="SMART" id="SM00052">
    <property type="entry name" value="EAL"/>
    <property type="match status" value="1"/>
</dbReference>
<dbReference type="OrthoDB" id="9812260at2"/>
<dbReference type="Pfam" id="PF00563">
    <property type="entry name" value="EAL"/>
    <property type="match status" value="1"/>
</dbReference>
<dbReference type="SUPFAM" id="SSF55073">
    <property type="entry name" value="Nucleotide cyclase"/>
    <property type="match status" value="1"/>
</dbReference>
<dbReference type="SUPFAM" id="SSF141868">
    <property type="entry name" value="EAL domain-like"/>
    <property type="match status" value="1"/>
</dbReference>
<keyword evidence="1" id="KW-0597">Phosphoprotein</keyword>
<dbReference type="Proteomes" id="UP000232638">
    <property type="component" value="Chromosome"/>
</dbReference>
<dbReference type="InterPro" id="IPR000160">
    <property type="entry name" value="GGDEF_dom"/>
</dbReference>
<dbReference type="InterPro" id="IPR011006">
    <property type="entry name" value="CheY-like_superfamily"/>
</dbReference>
<keyword evidence="6" id="KW-1185">Reference proteome</keyword>
<dbReference type="PROSITE" id="PS50883">
    <property type="entry name" value="EAL"/>
    <property type="match status" value="1"/>
</dbReference>
<feature type="domain" description="Response regulatory" evidence="2">
    <location>
        <begin position="139"/>
        <end position="255"/>
    </location>
</feature>
<dbReference type="Gene3D" id="3.40.50.2300">
    <property type="match status" value="2"/>
</dbReference>
<dbReference type="RefSeq" id="WP_100919295.1">
    <property type="nucleotide sequence ID" value="NZ_CP020370.1"/>
</dbReference>
<feature type="domain" description="Response regulatory" evidence="2">
    <location>
        <begin position="13"/>
        <end position="130"/>
    </location>
</feature>
<dbReference type="InterPro" id="IPR001633">
    <property type="entry name" value="EAL_dom"/>
</dbReference>
<dbReference type="GO" id="GO:0000160">
    <property type="term" value="P:phosphorelay signal transduction system"/>
    <property type="evidence" value="ECO:0007669"/>
    <property type="project" value="InterPro"/>
</dbReference>
<dbReference type="Pfam" id="PF00990">
    <property type="entry name" value="GGDEF"/>
    <property type="match status" value="1"/>
</dbReference>
<name>A0A2K8U7K6_9GAMM</name>
<dbReference type="Pfam" id="PF00072">
    <property type="entry name" value="Response_reg"/>
    <property type="match status" value="1"/>
</dbReference>
<proteinExistence type="predicted"/>
<dbReference type="GO" id="GO:0071111">
    <property type="term" value="F:cyclic-guanylate-specific phosphodiesterase activity"/>
    <property type="evidence" value="ECO:0007669"/>
    <property type="project" value="InterPro"/>
</dbReference>
<feature type="domain" description="EAL" evidence="3">
    <location>
        <begin position="450"/>
        <end position="698"/>
    </location>
</feature>
<dbReference type="PANTHER" id="PTHR33121">
    <property type="entry name" value="CYCLIC DI-GMP PHOSPHODIESTERASE PDEF"/>
    <property type="match status" value="1"/>
</dbReference>
<dbReference type="CDD" id="cd01948">
    <property type="entry name" value="EAL"/>
    <property type="match status" value="1"/>
</dbReference>
<gene>
    <name evidence="5" type="ORF">THSYN_11570</name>
</gene>
<evidence type="ECO:0000259" key="2">
    <source>
        <dbReference type="PROSITE" id="PS50110"/>
    </source>
</evidence>
<dbReference type="InterPro" id="IPR029787">
    <property type="entry name" value="Nucleotide_cyclase"/>
</dbReference>
<dbReference type="InterPro" id="IPR043128">
    <property type="entry name" value="Rev_trsase/Diguanyl_cyclase"/>
</dbReference>